<protein>
    <submittedName>
        <fullName evidence="1">Uncharacterized protein</fullName>
    </submittedName>
</protein>
<gene>
    <name evidence="1" type="ORF">HPHPH42_1065</name>
</gene>
<reference evidence="1 2" key="1">
    <citation type="submission" date="2012-04" db="EMBL/GenBank/DDBJ databases">
        <title>Genome sequence of Helicobacter pylori Hp H-42.</title>
        <authorList>
            <person name="Blanchard T.G."/>
            <person name="Czinn S.J."/>
            <person name="McCracken C."/>
            <person name="Abolude K."/>
            <person name="Maroo A."/>
            <person name="Santana-Cruz I."/>
            <person name="Tallon L.J."/>
            <person name="Ficke F.W.F."/>
        </authorList>
    </citation>
    <scope>NUCLEOTIDE SEQUENCE [LARGE SCALE GENOMIC DNA]</scope>
    <source>
        <strain evidence="1 2">Hp H-42</strain>
    </source>
</reference>
<evidence type="ECO:0000313" key="1">
    <source>
        <dbReference type="EMBL" id="EJB62626.1"/>
    </source>
</evidence>
<sequence length="46" mass="5339">MKIKLTLKTPFKTPYKGNKVTTIEALFTKKKRDFIGGLALNFWGFF</sequence>
<organism evidence="1 2">
    <name type="scientific">Helicobacter pylori Hp H-42</name>
    <dbReference type="NCBI Taxonomy" id="992047"/>
    <lineage>
        <taxon>Bacteria</taxon>
        <taxon>Pseudomonadati</taxon>
        <taxon>Campylobacterota</taxon>
        <taxon>Epsilonproteobacteria</taxon>
        <taxon>Campylobacterales</taxon>
        <taxon>Helicobacteraceae</taxon>
        <taxon>Helicobacter</taxon>
    </lineage>
</organism>
<dbReference type="AlphaFoldDB" id="A0AB33XH51"/>
<proteinExistence type="predicted"/>
<dbReference type="EMBL" id="AKON01000009">
    <property type="protein sequence ID" value="EJB62626.1"/>
    <property type="molecule type" value="Genomic_DNA"/>
</dbReference>
<evidence type="ECO:0000313" key="2">
    <source>
        <dbReference type="Proteomes" id="UP000005514"/>
    </source>
</evidence>
<accession>A0AB33XH51</accession>
<dbReference type="Proteomes" id="UP000005514">
    <property type="component" value="Unassembled WGS sequence"/>
</dbReference>
<comment type="caution">
    <text evidence="1">The sequence shown here is derived from an EMBL/GenBank/DDBJ whole genome shotgun (WGS) entry which is preliminary data.</text>
</comment>
<name>A0AB33XH51_HELPX</name>